<evidence type="ECO:0000313" key="2">
    <source>
        <dbReference type="Proteomes" id="UP000637643"/>
    </source>
</evidence>
<keyword evidence="2" id="KW-1185">Reference proteome</keyword>
<reference evidence="1" key="1">
    <citation type="journal article" date="2014" name="Int. J. Syst. Evol. Microbiol.">
        <title>Complete genome sequence of Corynebacterium casei LMG S-19264T (=DSM 44701T), isolated from a smear-ripened cheese.</title>
        <authorList>
            <consortium name="US DOE Joint Genome Institute (JGI-PGF)"/>
            <person name="Walter F."/>
            <person name="Albersmeier A."/>
            <person name="Kalinowski J."/>
            <person name="Ruckert C."/>
        </authorList>
    </citation>
    <scope>NUCLEOTIDE SEQUENCE</scope>
    <source>
        <strain evidence="1">CGMCC 1.16134</strain>
    </source>
</reference>
<sequence>MNEVRRLREPPEPKQPVKCKGCVWGKWEAAAQFCSKPIHCVKLDGGGRG</sequence>
<organism evidence="1 2">
    <name type="scientific">Paenibacillus albidus</name>
    <dbReference type="NCBI Taxonomy" id="2041023"/>
    <lineage>
        <taxon>Bacteria</taxon>
        <taxon>Bacillati</taxon>
        <taxon>Bacillota</taxon>
        <taxon>Bacilli</taxon>
        <taxon>Bacillales</taxon>
        <taxon>Paenibacillaceae</taxon>
        <taxon>Paenibacillus</taxon>
    </lineage>
</organism>
<comment type="caution">
    <text evidence="1">The sequence shown here is derived from an EMBL/GenBank/DDBJ whole genome shotgun (WGS) entry which is preliminary data.</text>
</comment>
<dbReference type="Proteomes" id="UP000637643">
    <property type="component" value="Unassembled WGS sequence"/>
</dbReference>
<proteinExistence type="predicted"/>
<name>A0A917CAY7_9BACL</name>
<evidence type="ECO:0000313" key="1">
    <source>
        <dbReference type="EMBL" id="GGF77349.1"/>
    </source>
</evidence>
<dbReference type="EMBL" id="BMKR01000008">
    <property type="protein sequence ID" value="GGF77349.1"/>
    <property type="molecule type" value="Genomic_DNA"/>
</dbReference>
<dbReference type="AlphaFoldDB" id="A0A917CAY7"/>
<accession>A0A917CAY7</accession>
<gene>
    <name evidence="1" type="ORF">GCM10010912_23050</name>
</gene>
<reference evidence="1" key="2">
    <citation type="submission" date="2020-09" db="EMBL/GenBank/DDBJ databases">
        <authorList>
            <person name="Sun Q."/>
            <person name="Zhou Y."/>
        </authorList>
    </citation>
    <scope>NUCLEOTIDE SEQUENCE</scope>
    <source>
        <strain evidence="1">CGMCC 1.16134</strain>
    </source>
</reference>
<protein>
    <submittedName>
        <fullName evidence="1">Uncharacterized protein</fullName>
    </submittedName>
</protein>